<sequence length="189" mass="21330">MPRKGRKKTVKKSPLKPKDDGSAVPVTNGALDFEERQRTFNNREVAVVERRTSAIQAICIAETENLLSRLRLLRSYLSKEQLETPALKFFHENLPNGLDEPSENQIRGRRDAFETPGATSNRLSFGMTPKTLRLPKNGEMLLSVHGSPLGVFKEESLAAIHVFSISWLSFIVNLQNLEMEVMKVLAEIR</sequence>
<dbReference type="PANTHER" id="PTHR37248">
    <property type="entry name" value="TRANSLATION INITIATION FACTOR"/>
    <property type="match status" value="1"/>
</dbReference>
<dbReference type="EMBL" id="AMZH03001209">
    <property type="protein sequence ID" value="RRT80179.1"/>
    <property type="molecule type" value="Genomic_DNA"/>
</dbReference>
<reference evidence="3 4" key="1">
    <citation type="journal article" date="2014" name="Agronomy (Basel)">
        <title>A Draft Genome Sequence for Ensete ventricosum, the Drought-Tolerant Tree Against Hunger.</title>
        <authorList>
            <person name="Harrison J."/>
            <person name="Moore K.A."/>
            <person name="Paszkiewicz K."/>
            <person name="Jones T."/>
            <person name="Grant M."/>
            <person name="Ambacheew D."/>
            <person name="Muzemil S."/>
            <person name="Studholme D.J."/>
        </authorList>
    </citation>
    <scope>NUCLEOTIDE SEQUENCE [LARGE SCALE GENOMIC DNA]</scope>
</reference>
<comment type="caution">
    <text evidence="3">The sequence shown here is derived from an EMBL/GenBank/DDBJ whole genome shotgun (WGS) entry which is preliminary data.</text>
</comment>
<evidence type="ECO:0000313" key="3">
    <source>
        <dbReference type="EMBL" id="RRT80179.1"/>
    </source>
</evidence>
<protein>
    <recommendedName>
        <fullName evidence="2">Borealin C-terminal domain-containing protein</fullName>
    </recommendedName>
</protein>
<feature type="domain" description="Borealin C-terminal" evidence="2">
    <location>
        <begin position="124"/>
        <end position="162"/>
    </location>
</feature>
<dbReference type="InterPro" id="IPR046466">
    <property type="entry name" value="Borealin_C"/>
</dbReference>
<feature type="compositionally biased region" description="Basic residues" evidence="1">
    <location>
        <begin position="1"/>
        <end position="15"/>
    </location>
</feature>
<evidence type="ECO:0000259" key="2">
    <source>
        <dbReference type="Pfam" id="PF10512"/>
    </source>
</evidence>
<dbReference type="Proteomes" id="UP000287651">
    <property type="component" value="Unassembled WGS sequence"/>
</dbReference>
<dbReference type="Pfam" id="PF10512">
    <property type="entry name" value="Borealin"/>
    <property type="match status" value="1"/>
</dbReference>
<proteinExistence type="predicted"/>
<name>A0A444DL32_ENSVE</name>
<feature type="region of interest" description="Disordered" evidence="1">
    <location>
        <begin position="1"/>
        <end position="29"/>
    </location>
</feature>
<dbReference type="PANTHER" id="PTHR37248:SF1">
    <property type="entry name" value="TRANSLATION INITIATION FACTOR"/>
    <property type="match status" value="1"/>
</dbReference>
<feature type="non-terminal residue" evidence="3">
    <location>
        <position position="189"/>
    </location>
</feature>
<evidence type="ECO:0000313" key="4">
    <source>
        <dbReference type="Proteomes" id="UP000287651"/>
    </source>
</evidence>
<accession>A0A444DL32</accession>
<gene>
    <name evidence="3" type="ORF">B296_00024259</name>
</gene>
<evidence type="ECO:0000256" key="1">
    <source>
        <dbReference type="SAM" id="MobiDB-lite"/>
    </source>
</evidence>
<organism evidence="3 4">
    <name type="scientific">Ensete ventricosum</name>
    <name type="common">Abyssinian banana</name>
    <name type="synonym">Musa ensete</name>
    <dbReference type="NCBI Taxonomy" id="4639"/>
    <lineage>
        <taxon>Eukaryota</taxon>
        <taxon>Viridiplantae</taxon>
        <taxon>Streptophyta</taxon>
        <taxon>Embryophyta</taxon>
        <taxon>Tracheophyta</taxon>
        <taxon>Spermatophyta</taxon>
        <taxon>Magnoliopsida</taxon>
        <taxon>Liliopsida</taxon>
        <taxon>Zingiberales</taxon>
        <taxon>Musaceae</taxon>
        <taxon>Ensete</taxon>
    </lineage>
</organism>
<dbReference type="AlphaFoldDB" id="A0A444DL32"/>